<dbReference type="Pfam" id="PF08447">
    <property type="entry name" value="PAS_3"/>
    <property type="match status" value="2"/>
</dbReference>
<feature type="domain" description="PAS" evidence="11">
    <location>
        <begin position="709"/>
        <end position="782"/>
    </location>
</feature>
<dbReference type="InterPro" id="IPR052162">
    <property type="entry name" value="Sensor_kinase/Photoreceptor"/>
</dbReference>
<keyword evidence="5" id="KW-0418">Kinase</keyword>
<dbReference type="InterPro" id="IPR001610">
    <property type="entry name" value="PAC"/>
</dbReference>
<dbReference type="GO" id="GO:0003677">
    <property type="term" value="F:DNA binding"/>
    <property type="evidence" value="ECO:0007669"/>
    <property type="project" value="UniProtKB-KW"/>
</dbReference>
<reference evidence="13 14" key="2">
    <citation type="submission" date="2019-02" db="EMBL/GenBank/DDBJ databases">
        <title>'Lichenibacterium ramalinii' gen. nov. sp. nov., 'Lichenibacterium minor' gen. nov. sp. nov.</title>
        <authorList>
            <person name="Pankratov T."/>
        </authorList>
    </citation>
    <scope>NUCLEOTIDE SEQUENCE [LARGE SCALE GENOMIC DNA]</scope>
    <source>
        <strain evidence="13 14">RmlP001</strain>
    </source>
</reference>
<dbReference type="SUPFAM" id="SSF55785">
    <property type="entry name" value="PYP-like sensor domain (PAS domain)"/>
    <property type="match status" value="5"/>
</dbReference>
<evidence type="ECO:0000313" key="14">
    <source>
        <dbReference type="Proteomes" id="UP000289411"/>
    </source>
</evidence>
<dbReference type="GO" id="GO:0000160">
    <property type="term" value="P:phosphorelay signal transduction system"/>
    <property type="evidence" value="ECO:0007669"/>
    <property type="project" value="InterPro"/>
</dbReference>
<dbReference type="Pfam" id="PF00196">
    <property type="entry name" value="GerE"/>
    <property type="match status" value="1"/>
</dbReference>
<dbReference type="InterPro" id="IPR000700">
    <property type="entry name" value="PAS-assoc_C"/>
</dbReference>
<accession>A0A4Q2RJK4</accession>
<dbReference type="Gene3D" id="3.40.50.2300">
    <property type="match status" value="1"/>
</dbReference>
<comment type="catalytic activity">
    <reaction evidence="1">
        <text>ATP + protein L-histidine = ADP + protein N-phospho-L-histidine.</text>
        <dbReference type="EC" id="2.7.13.3"/>
    </reaction>
</comment>
<dbReference type="InterPro" id="IPR001789">
    <property type="entry name" value="Sig_transdc_resp-reg_receiver"/>
</dbReference>
<feature type="modified residue" description="4-aspartylphosphate" evidence="7">
    <location>
        <position position="881"/>
    </location>
</feature>
<dbReference type="EC" id="2.7.13.3" evidence="2"/>
<dbReference type="PANTHER" id="PTHR43304:SF1">
    <property type="entry name" value="PAC DOMAIN-CONTAINING PROTEIN"/>
    <property type="match status" value="1"/>
</dbReference>
<dbReference type="InterPro" id="IPR000792">
    <property type="entry name" value="Tscrpt_reg_LuxR_C"/>
</dbReference>
<dbReference type="Pfam" id="PF08448">
    <property type="entry name" value="PAS_4"/>
    <property type="match status" value="3"/>
</dbReference>
<dbReference type="InterPro" id="IPR016032">
    <property type="entry name" value="Sig_transdc_resp-reg_C-effctor"/>
</dbReference>
<dbReference type="EMBL" id="QYBC01000003">
    <property type="protein sequence ID" value="RYB06618.1"/>
    <property type="molecule type" value="Genomic_DNA"/>
</dbReference>
<evidence type="ECO:0000313" key="13">
    <source>
        <dbReference type="EMBL" id="RYB06618.1"/>
    </source>
</evidence>
<dbReference type="SUPFAM" id="SSF52172">
    <property type="entry name" value="CheY-like"/>
    <property type="match status" value="1"/>
</dbReference>
<dbReference type="SMART" id="SM00421">
    <property type="entry name" value="HTH_LUXR"/>
    <property type="match status" value="1"/>
</dbReference>
<comment type="caution">
    <text evidence="13">The sequence shown here is derived from an EMBL/GenBank/DDBJ whole genome shotgun (WGS) entry which is preliminary data.</text>
</comment>
<evidence type="ECO:0000256" key="6">
    <source>
        <dbReference type="ARBA" id="ARBA00023125"/>
    </source>
</evidence>
<feature type="domain" description="Response regulatory" evidence="10">
    <location>
        <begin position="832"/>
        <end position="947"/>
    </location>
</feature>
<dbReference type="PROSITE" id="PS50113">
    <property type="entry name" value="PAC"/>
    <property type="match status" value="3"/>
</dbReference>
<dbReference type="Pfam" id="PF00072">
    <property type="entry name" value="Response_reg"/>
    <property type="match status" value="1"/>
</dbReference>
<keyword evidence="4" id="KW-0808">Transferase</keyword>
<evidence type="ECO:0000259" key="12">
    <source>
        <dbReference type="PROSITE" id="PS50113"/>
    </source>
</evidence>
<keyword evidence="3 7" id="KW-0597">Phosphoprotein</keyword>
<dbReference type="AlphaFoldDB" id="A0A4Q2RJK4"/>
<dbReference type="NCBIfam" id="TIGR00229">
    <property type="entry name" value="sensory_box"/>
    <property type="match status" value="3"/>
</dbReference>
<evidence type="ECO:0000256" key="1">
    <source>
        <dbReference type="ARBA" id="ARBA00000085"/>
    </source>
</evidence>
<feature type="domain" description="PAC" evidence="12">
    <location>
        <begin position="527"/>
        <end position="579"/>
    </location>
</feature>
<feature type="domain" description="PAS" evidence="11">
    <location>
        <begin position="453"/>
        <end position="524"/>
    </location>
</feature>
<evidence type="ECO:0000256" key="2">
    <source>
        <dbReference type="ARBA" id="ARBA00012438"/>
    </source>
</evidence>
<dbReference type="InterPro" id="IPR036388">
    <property type="entry name" value="WH-like_DNA-bd_sf"/>
</dbReference>
<dbReference type="InterPro" id="IPR013656">
    <property type="entry name" value="PAS_4"/>
</dbReference>
<dbReference type="InterPro" id="IPR011006">
    <property type="entry name" value="CheY-like_superfamily"/>
</dbReference>
<reference evidence="13 14" key="1">
    <citation type="submission" date="2018-09" db="EMBL/GenBank/DDBJ databases">
        <authorList>
            <person name="Grouzdev D.S."/>
            <person name="Krutkina M.S."/>
        </authorList>
    </citation>
    <scope>NUCLEOTIDE SEQUENCE [LARGE SCALE GENOMIC DNA]</scope>
    <source>
        <strain evidence="13 14">RmlP001</strain>
    </source>
</reference>
<dbReference type="CDD" id="cd00130">
    <property type="entry name" value="PAS"/>
    <property type="match status" value="2"/>
</dbReference>
<dbReference type="SMART" id="SM00091">
    <property type="entry name" value="PAS"/>
    <property type="match status" value="5"/>
</dbReference>
<feature type="domain" description="PAC" evidence="12">
    <location>
        <begin position="784"/>
        <end position="837"/>
    </location>
</feature>
<dbReference type="Gene3D" id="1.10.10.10">
    <property type="entry name" value="Winged helix-like DNA-binding domain superfamily/Winged helix DNA-binding domain"/>
    <property type="match status" value="1"/>
</dbReference>
<evidence type="ECO:0000256" key="4">
    <source>
        <dbReference type="ARBA" id="ARBA00022679"/>
    </source>
</evidence>
<dbReference type="PROSITE" id="PS50112">
    <property type="entry name" value="PAS"/>
    <property type="match status" value="2"/>
</dbReference>
<keyword evidence="14" id="KW-1185">Reference proteome</keyword>
<dbReference type="Proteomes" id="UP000289411">
    <property type="component" value="Unassembled WGS sequence"/>
</dbReference>
<dbReference type="InterPro" id="IPR035965">
    <property type="entry name" value="PAS-like_dom_sf"/>
</dbReference>
<evidence type="ECO:0000256" key="3">
    <source>
        <dbReference type="ARBA" id="ARBA00022553"/>
    </source>
</evidence>
<keyword evidence="6" id="KW-0238">DNA-binding</keyword>
<evidence type="ECO:0000259" key="10">
    <source>
        <dbReference type="PROSITE" id="PS50110"/>
    </source>
</evidence>
<dbReference type="GO" id="GO:0006355">
    <property type="term" value="P:regulation of DNA-templated transcription"/>
    <property type="evidence" value="ECO:0007669"/>
    <property type="project" value="InterPro"/>
</dbReference>
<feature type="domain" description="HTH luxR-type" evidence="9">
    <location>
        <begin position="962"/>
        <end position="1027"/>
    </location>
</feature>
<name>A0A4Q2RJK4_9HYPH</name>
<protein>
    <recommendedName>
        <fullName evidence="2">histidine kinase</fullName>
        <ecNumber evidence="2">2.7.13.3</ecNumber>
    </recommendedName>
</protein>
<dbReference type="Gene3D" id="3.30.450.20">
    <property type="entry name" value="PAS domain"/>
    <property type="match status" value="5"/>
</dbReference>
<dbReference type="CDD" id="cd06170">
    <property type="entry name" value="LuxR_C_like"/>
    <property type="match status" value="1"/>
</dbReference>
<organism evidence="13 14">
    <name type="scientific">Lichenibacterium ramalinae</name>
    <dbReference type="NCBI Taxonomy" id="2316527"/>
    <lineage>
        <taxon>Bacteria</taxon>
        <taxon>Pseudomonadati</taxon>
        <taxon>Pseudomonadota</taxon>
        <taxon>Alphaproteobacteria</taxon>
        <taxon>Hyphomicrobiales</taxon>
        <taxon>Lichenihabitantaceae</taxon>
        <taxon>Lichenibacterium</taxon>
    </lineage>
</organism>
<dbReference type="PANTHER" id="PTHR43304">
    <property type="entry name" value="PHYTOCHROME-LIKE PROTEIN CPH1"/>
    <property type="match status" value="1"/>
</dbReference>
<feature type="region of interest" description="Disordered" evidence="8">
    <location>
        <begin position="73"/>
        <end position="158"/>
    </location>
</feature>
<evidence type="ECO:0000256" key="8">
    <source>
        <dbReference type="SAM" id="MobiDB-lite"/>
    </source>
</evidence>
<dbReference type="Gene3D" id="2.10.70.100">
    <property type="match status" value="1"/>
</dbReference>
<proteinExistence type="predicted"/>
<dbReference type="SMART" id="SM00086">
    <property type="entry name" value="PAC"/>
    <property type="match status" value="4"/>
</dbReference>
<dbReference type="InterPro" id="IPR013655">
    <property type="entry name" value="PAS_fold_3"/>
</dbReference>
<gene>
    <name evidence="13" type="ORF">D3272_04585</name>
</gene>
<evidence type="ECO:0000259" key="9">
    <source>
        <dbReference type="PROSITE" id="PS50043"/>
    </source>
</evidence>
<evidence type="ECO:0000259" key="11">
    <source>
        <dbReference type="PROSITE" id="PS50112"/>
    </source>
</evidence>
<dbReference type="PROSITE" id="PS50043">
    <property type="entry name" value="HTH_LUXR_2"/>
    <property type="match status" value="1"/>
</dbReference>
<evidence type="ECO:0000256" key="5">
    <source>
        <dbReference type="ARBA" id="ARBA00022777"/>
    </source>
</evidence>
<evidence type="ECO:0000256" key="7">
    <source>
        <dbReference type="PROSITE-ProRule" id="PRU00169"/>
    </source>
</evidence>
<sequence>MMSPGIIAGMRLWKRWRSEPQIAQLVTLMMASRGCSIVGSDTVSQRMSSLPCQTRAFMRVSSMCRETLTLRRLGPGYGRSLSDTPQDARSGREARQRIPGGSAGSPARPPSDDRTDTAGPASAAPARDRGTRPGPAGGPGRRTGPGEPSLGGNFWTDVGSSFKEAGMAPKHPPSAGRKDFAGADLAAMAAAAVRQAPTFVGLCDPELRPCFLNAAGREMLGLGPEVDIAAYEVLDFFTPAHRRVVETVGLASLSREGRWEEQLRFRHFTDPSRETEVRWSAFALRDASGRTIGVAALATAISAFDPAERALHGQQMLLTSILDSIPLGIGIYDRSGDLTTSNQRLRDAIGVARLPSRGATSPQRWSLYGPDHRPIPPDRHPGARALRGEAVTPGMDVLSGGRNAPERWMRISAVPFRHGGDEADGAVVVVQDVDDLKRAAERFAAAGAELAGRSRFFEATLSSIPDFVYAFDRQRRFAYANPAMLALFGLSAEQMIGKTFADLDYPAELADRLDGHIDRVLGNGATVEDEVFFRSPGGEEAYFAFLWGPVYGEDGSVESVVGVSRKTSERRAFEERLKRDEARLRAATELVGLGIYSWDPATGALDWDDRLRAMWGLPSGAPVDMEVYEAGIHRDDLARVRSAIAACVDPEGDGRYSIEYRVIGRDDGQTRHVATSGRTVFDHGRAVGFIGAAIDVTAQRRTEAAVRTSESQFRSFAEHSSNLIWIADPAVGDITYRSAAFERIWGVASEEGPVALEDWMTTVHPDDRDQVERALDSVKTGEVAHFEYRIVRPSDGSIRWLRDTSFPIRDEHGTVTRIGGITEDLTQDDTRHVYVVSATVEEARRLTGLARSAGYRTRSFDGARAFLDIAPLLAPGCVLVDLRKARQEGLSVARELKARSITLPTIVLDAPDAEVASAVTAMKAGALDYITLSDENTLRTALATAIAECQAGARPATRDETAGARIARLTRRERAVLVGLIEGGTNKTIAQDLGISPRTVELHRAQLMSRLNATSLTELLQIALLAGLSPTQTAGRTTRKAT</sequence>
<dbReference type="SUPFAM" id="SSF46894">
    <property type="entry name" value="C-terminal effector domain of the bipartite response regulators"/>
    <property type="match status" value="1"/>
</dbReference>
<dbReference type="PROSITE" id="PS50110">
    <property type="entry name" value="RESPONSE_REGULATORY"/>
    <property type="match status" value="1"/>
</dbReference>
<dbReference type="InterPro" id="IPR000014">
    <property type="entry name" value="PAS"/>
</dbReference>
<feature type="domain" description="PAC" evidence="12">
    <location>
        <begin position="656"/>
        <end position="708"/>
    </location>
</feature>
<dbReference type="GO" id="GO:0004673">
    <property type="term" value="F:protein histidine kinase activity"/>
    <property type="evidence" value="ECO:0007669"/>
    <property type="project" value="UniProtKB-EC"/>
</dbReference>
<dbReference type="PRINTS" id="PR00038">
    <property type="entry name" value="HTHLUXR"/>
</dbReference>